<accession>A0ACC3SKS5</accession>
<organism evidence="1 2">
    <name type="scientific">Zalaria obscura</name>
    <dbReference type="NCBI Taxonomy" id="2024903"/>
    <lineage>
        <taxon>Eukaryota</taxon>
        <taxon>Fungi</taxon>
        <taxon>Dikarya</taxon>
        <taxon>Ascomycota</taxon>
        <taxon>Pezizomycotina</taxon>
        <taxon>Dothideomycetes</taxon>
        <taxon>Dothideomycetidae</taxon>
        <taxon>Dothideales</taxon>
        <taxon>Zalariaceae</taxon>
        <taxon>Zalaria</taxon>
    </lineage>
</organism>
<name>A0ACC3SKS5_9PEZI</name>
<evidence type="ECO:0000313" key="1">
    <source>
        <dbReference type="EMBL" id="KAK8217412.1"/>
    </source>
</evidence>
<protein>
    <submittedName>
        <fullName evidence="1">Uncharacterized protein</fullName>
    </submittedName>
</protein>
<proteinExistence type="predicted"/>
<evidence type="ECO:0000313" key="2">
    <source>
        <dbReference type="Proteomes" id="UP001320706"/>
    </source>
</evidence>
<gene>
    <name evidence="1" type="ORF">M8818_001168</name>
</gene>
<dbReference type="EMBL" id="JAMKPW020000005">
    <property type="protein sequence ID" value="KAK8217412.1"/>
    <property type="molecule type" value="Genomic_DNA"/>
</dbReference>
<reference evidence="1" key="1">
    <citation type="submission" date="2024-02" db="EMBL/GenBank/DDBJ databases">
        <title>Metagenome Assembled Genome of Zalaria obscura JY119.</title>
        <authorList>
            <person name="Vighnesh L."/>
            <person name="Jagadeeshwari U."/>
            <person name="Venkata Ramana C."/>
            <person name="Sasikala C."/>
        </authorList>
    </citation>
    <scope>NUCLEOTIDE SEQUENCE</scope>
    <source>
        <strain evidence="1">JY119</strain>
    </source>
</reference>
<dbReference type="Proteomes" id="UP001320706">
    <property type="component" value="Unassembled WGS sequence"/>
</dbReference>
<sequence length="365" mass="40304">MTARALSNKEWRLERNGTTYLVSMNRQHLSHEYIQDSFATEDMYWAKRLPSEDLEAMLSASLSLGLYVATPVMPPPSTTSSPSSPRTPSPTLESSEQLEQIGFARFVTDHVSTLYLTDVYVSPQHRGDGLGKWLIACCREVIDSMPSGHITLRDPVDKDTFWVNPFGVAFSLIKASDLIHVNEQGEVIDGGECRLLNAAAFMIHSAIHQARPDVNAACHSHSIYGRSFCTLGRPLDITTQDSCAFYKDHVVYESFNGIVLAEIEGQNIAKCLGDKKAALLQNHGLLTVGQTVEAAVYWFINMEKCCHTQLMADAAAAGRGDTTIKIDDEDAEYTKKTVGSPMAGYFNAKPLFDLIHKETGGDYLE</sequence>
<comment type="caution">
    <text evidence="1">The sequence shown here is derived from an EMBL/GenBank/DDBJ whole genome shotgun (WGS) entry which is preliminary data.</text>
</comment>
<keyword evidence="2" id="KW-1185">Reference proteome</keyword>